<name>A0ABU8NKQ5_9SPHI</name>
<dbReference type="RefSeq" id="WP_288879477.1">
    <property type="nucleotide sequence ID" value="NZ_CBFGNQ010000022.1"/>
</dbReference>
<dbReference type="PANTHER" id="PTHR40980:SF4">
    <property type="entry name" value="TONB-DEPENDENT RECEPTOR-LIKE BETA-BARREL DOMAIN-CONTAINING PROTEIN"/>
    <property type="match status" value="1"/>
</dbReference>
<evidence type="ECO:0000259" key="4">
    <source>
        <dbReference type="Pfam" id="PF14905"/>
    </source>
</evidence>
<accession>A0ABU8NKQ5</accession>
<dbReference type="SUPFAM" id="SSF56935">
    <property type="entry name" value="Porins"/>
    <property type="match status" value="1"/>
</dbReference>
<keyword evidence="2" id="KW-0472">Membrane</keyword>
<dbReference type="InterPro" id="IPR041700">
    <property type="entry name" value="OMP_b-brl_3"/>
</dbReference>
<evidence type="ECO:0000313" key="5">
    <source>
        <dbReference type="EMBL" id="MEJ2902804.1"/>
    </source>
</evidence>
<evidence type="ECO:0000256" key="2">
    <source>
        <dbReference type="ARBA" id="ARBA00023136"/>
    </source>
</evidence>
<dbReference type="InterPro" id="IPR036942">
    <property type="entry name" value="Beta-barrel_TonB_sf"/>
</dbReference>
<dbReference type="Pfam" id="PF14905">
    <property type="entry name" value="OMP_b-brl_3"/>
    <property type="match status" value="1"/>
</dbReference>
<dbReference type="Proteomes" id="UP001378956">
    <property type="component" value="Unassembled WGS sequence"/>
</dbReference>
<organism evidence="5 6">
    <name type="scientific">Pedobacter panaciterrae</name>
    <dbReference type="NCBI Taxonomy" id="363849"/>
    <lineage>
        <taxon>Bacteria</taxon>
        <taxon>Pseudomonadati</taxon>
        <taxon>Bacteroidota</taxon>
        <taxon>Sphingobacteriia</taxon>
        <taxon>Sphingobacteriales</taxon>
        <taxon>Sphingobacteriaceae</taxon>
        <taxon>Pedobacter</taxon>
    </lineage>
</organism>
<dbReference type="Gene3D" id="2.40.170.20">
    <property type="entry name" value="TonB-dependent receptor, beta-barrel domain"/>
    <property type="match status" value="1"/>
</dbReference>
<protein>
    <submittedName>
        <fullName evidence="5">Outer membrane beta-barrel family protein</fullName>
    </submittedName>
</protein>
<dbReference type="SUPFAM" id="SSF49452">
    <property type="entry name" value="Starch-binding domain-like"/>
    <property type="match status" value="1"/>
</dbReference>
<comment type="caution">
    <text evidence="5">The sequence shown here is derived from an EMBL/GenBank/DDBJ whole genome shotgun (WGS) entry which is preliminary data.</text>
</comment>
<gene>
    <name evidence="5" type="ORF">WAE58_10230</name>
</gene>
<dbReference type="EMBL" id="JBBEUB010000002">
    <property type="protein sequence ID" value="MEJ2902804.1"/>
    <property type="molecule type" value="Genomic_DNA"/>
</dbReference>
<keyword evidence="3" id="KW-0998">Cell outer membrane</keyword>
<feature type="domain" description="Outer membrane protein beta-barrel" evidence="4">
    <location>
        <begin position="376"/>
        <end position="776"/>
    </location>
</feature>
<reference evidence="5 6" key="1">
    <citation type="submission" date="2024-03" db="EMBL/GenBank/DDBJ databases">
        <title>Sequence of Lycoming College Course Isolates.</title>
        <authorList>
            <person name="Plotts O."/>
            <person name="Newman J."/>
        </authorList>
    </citation>
    <scope>NUCLEOTIDE SEQUENCE [LARGE SCALE GENOMIC DNA]</scope>
    <source>
        <strain evidence="5 6">CJB-3</strain>
    </source>
</reference>
<evidence type="ECO:0000256" key="3">
    <source>
        <dbReference type="ARBA" id="ARBA00023237"/>
    </source>
</evidence>
<proteinExistence type="predicted"/>
<comment type="subcellular location">
    <subcellularLocation>
        <location evidence="1">Cell outer membrane</location>
    </subcellularLocation>
</comment>
<evidence type="ECO:0000313" key="6">
    <source>
        <dbReference type="Proteomes" id="UP001378956"/>
    </source>
</evidence>
<keyword evidence="6" id="KW-1185">Reference proteome</keyword>
<dbReference type="PANTHER" id="PTHR40980">
    <property type="entry name" value="PLUG DOMAIN-CONTAINING PROTEIN"/>
    <property type="match status" value="1"/>
</dbReference>
<sequence>MSKVFIILFILIFFARINTHAQLGNIKGTAVDMNTRKGVEFAVATLLSAKDSSMIKSVFADTSGFFQLTNIQDGIYILLVSSMEYHKQYQGPLQISSAQRVIDLKEVPMLINQRILKGVEVVGQVPLFRNRPNGTIEVNVANTILATSTSAIEILSKSPNVSVAEEGVSVRGKGESVIYLNGRRITTEQLSSISSSQIRKIEIIANPSSKYDAEGKSVINVITVTNAEEGYKGSFKQIFTTSDFSSPSANTNIDVNYKKDKLSLTGSYGLLLGNTREILNTTRSRLKFVDHFSSVLMTDWNRKYDNFSNYSLGGQYDLDEKSYLSAEYSGSYNDLGGSTKSENTITSTLMKGFFRSDIANDNVINNNSINLNYNRDIDSLGSSLFIGGQYAGYISKTDDDINENKLVNGQGSYNVLNNKAGYRIRLANAQTDYTKAFNLNNRLEFGAKYSFASNKFYSDFFTVKNGNDFVLDETRSADFKYQENIPAAYLNFNGQMSLKVNYGIGVRTEWTSYKLETDVQGLEEIKDNYLNFFPSAFIAVKISDQLQFRMSYTSRITRPRYQALNPSGIYQDAYTSIQGNPYLKPERTNSFELGASFKKYNFTAGYSDTRDAITGAAIQGEAENTYVLKPLNLSKLSSWFVSLSIPFNLNWFTSMNTVDLTYNKYMTGDFPYGLMTSRPQFHFYSSNNFNINNLFKIQILGRYTGDKYDGIFYRHNQVLAALGVEMDFFNKALKLNLLANDIFRKDKPAGYYEIGETYIEFARKNNNKYYRITLAYSFGRLKKVTYINKSTGRTENSRAQ</sequence>
<evidence type="ECO:0000256" key="1">
    <source>
        <dbReference type="ARBA" id="ARBA00004442"/>
    </source>
</evidence>
<dbReference type="InterPro" id="IPR013784">
    <property type="entry name" value="Carb-bd-like_fold"/>
</dbReference>